<dbReference type="PATRIC" id="fig|1423750.3.peg.887"/>
<gene>
    <name evidence="2" type="ORF">FC89_GL000864</name>
</gene>
<dbReference type="InterPro" id="IPR001584">
    <property type="entry name" value="Integrase_cat-core"/>
</dbReference>
<evidence type="ECO:0000313" key="3">
    <source>
        <dbReference type="Proteomes" id="UP000051451"/>
    </source>
</evidence>
<keyword evidence="3" id="KW-1185">Reference proteome</keyword>
<dbReference type="SUPFAM" id="SSF53098">
    <property type="entry name" value="Ribonuclease H-like"/>
    <property type="match status" value="1"/>
</dbReference>
<dbReference type="AlphaFoldDB" id="A0A0R1VJI0"/>
<dbReference type="Pfam" id="PF00665">
    <property type="entry name" value="rve"/>
    <property type="match status" value="1"/>
</dbReference>
<name>A0A0R1VJI0_9LACO</name>
<reference evidence="2 3" key="1">
    <citation type="journal article" date="2015" name="Genome Announc.">
        <title>Expanding the biotechnology potential of lactobacilli through comparative genomics of 213 strains and associated genera.</title>
        <authorList>
            <person name="Sun Z."/>
            <person name="Harris H.M."/>
            <person name="McCann A."/>
            <person name="Guo C."/>
            <person name="Argimon S."/>
            <person name="Zhang W."/>
            <person name="Yang X."/>
            <person name="Jeffery I.B."/>
            <person name="Cooney J.C."/>
            <person name="Kagawa T.F."/>
            <person name="Liu W."/>
            <person name="Song Y."/>
            <person name="Salvetti E."/>
            <person name="Wrobel A."/>
            <person name="Rasinkangas P."/>
            <person name="Parkhill J."/>
            <person name="Rea M.C."/>
            <person name="O'Sullivan O."/>
            <person name="Ritari J."/>
            <person name="Douillard F.P."/>
            <person name="Paul Ross R."/>
            <person name="Yang R."/>
            <person name="Briner A.E."/>
            <person name="Felis G.E."/>
            <person name="de Vos W.M."/>
            <person name="Barrangou R."/>
            <person name="Klaenhammer T.R."/>
            <person name="Caufield P.W."/>
            <person name="Cui Y."/>
            <person name="Zhang H."/>
            <person name="O'Toole P.W."/>
        </authorList>
    </citation>
    <scope>NUCLEOTIDE SEQUENCE [LARGE SCALE GENOMIC DNA]</scope>
    <source>
        <strain evidence="2 3">DSM 18630</strain>
    </source>
</reference>
<dbReference type="GO" id="GO:0015074">
    <property type="term" value="P:DNA integration"/>
    <property type="evidence" value="ECO:0007669"/>
    <property type="project" value="InterPro"/>
</dbReference>
<feature type="domain" description="Integrase catalytic" evidence="1">
    <location>
        <begin position="2"/>
        <end position="43"/>
    </location>
</feature>
<dbReference type="EMBL" id="AZGB01000016">
    <property type="protein sequence ID" value="KRM06000.1"/>
    <property type="molecule type" value="Genomic_DNA"/>
</dbReference>
<accession>A0A0R1VJI0</accession>
<proteinExistence type="predicted"/>
<organism evidence="2 3">
    <name type="scientific">Liquorilactobacillus ghanensis DSM 18630</name>
    <dbReference type="NCBI Taxonomy" id="1423750"/>
    <lineage>
        <taxon>Bacteria</taxon>
        <taxon>Bacillati</taxon>
        <taxon>Bacillota</taxon>
        <taxon>Bacilli</taxon>
        <taxon>Lactobacillales</taxon>
        <taxon>Lactobacillaceae</taxon>
        <taxon>Liquorilactobacillus</taxon>
    </lineage>
</organism>
<protein>
    <recommendedName>
        <fullName evidence="1">Integrase catalytic domain-containing protein</fullName>
    </recommendedName>
</protein>
<dbReference type="InterPro" id="IPR012337">
    <property type="entry name" value="RNaseH-like_sf"/>
</dbReference>
<evidence type="ECO:0000313" key="2">
    <source>
        <dbReference type="EMBL" id="KRM06000.1"/>
    </source>
</evidence>
<evidence type="ECO:0000259" key="1">
    <source>
        <dbReference type="Pfam" id="PF00665"/>
    </source>
</evidence>
<comment type="caution">
    <text evidence="2">The sequence shown here is derived from an EMBL/GenBank/DDBJ whole genome shotgun (WGS) entry which is preliminary data.</text>
</comment>
<dbReference type="Proteomes" id="UP000051451">
    <property type="component" value="Unassembled WGS sequence"/>
</dbReference>
<sequence length="58" mass="6970">MDQAISNQTINEQLILHTDQGTQYTSKSYQNRLTELDIRHFFSWFRQILTSFQIVYVT</sequence>